<keyword evidence="3" id="KW-1185">Reference proteome</keyword>
<feature type="signal peptide" evidence="1">
    <location>
        <begin position="1"/>
        <end position="19"/>
    </location>
</feature>
<feature type="chain" id="PRO_5035275281" description="Amine oxidase" evidence="1">
    <location>
        <begin position="20"/>
        <end position="213"/>
    </location>
</feature>
<evidence type="ECO:0008006" key="4">
    <source>
        <dbReference type="Google" id="ProtNLM"/>
    </source>
</evidence>
<organism evidence="2 3">
    <name type="scientific">Pelagomonas calceolata</name>
    <dbReference type="NCBI Taxonomy" id="35677"/>
    <lineage>
        <taxon>Eukaryota</taxon>
        <taxon>Sar</taxon>
        <taxon>Stramenopiles</taxon>
        <taxon>Ochrophyta</taxon>
        <taxon>Pelagophyceae</taxon>
        <taxon>Pelagomonadales</taxon>
        <taxon>Pelagomonadaceae</taxon>
        <taxon>Pelagomonas</taxon>
    </lineage>
</organism>
<keyword evidence="1" id="KW-0732">Signal</keyword>
<gene>
    <name evidence="2" type="ORF">PECAL_2P29970</name>
</gene>
<protein>
    <recommendedName>
        <fullName evidence="4">Amine oxidase</fullName>
    </recommendedName>
</protein>
<proteinExistence type="predicted"/>
<evidence type="ECO:0000256" key="1">
    <source>
        <dbReference type="SAM" id="SignalP"/>
    </source>
</evidence>
<sequence length="213" mass="24131">MRNTIVACALATASAAVPAFPLQFVATVETTAHLVDKSKPYPPWKKRIKLAYDYLNKRARADVLEGLDAGKNFTRRYDTKQDYVTTGGTFPSCQRSYLGERMPLPKIPEDAAKQSSGALIDDEPHDEYRVEVPELDRVRVWVSAATGRPRRLTNENWVDGRWVALMTYDLLDFEEVAPSEDAVALDAPWTHDTCDRHVGGWPYLHLFHHYLAV</sequence>
<name>A0A8J2SL78_9STRA</name>
<dbReference type="EMBL" id="CAKKNE010000002">
    <property type="protein sequence ID" value="CAH0369854.1"/>
    <property type="molecule type" value="Genomic_DNA"/>
</dbReference>
<evidence type="ECO:0000313" key="2">
    <source>
        <dbReference type="EMBL" id="CAH0369854.1"/>
    </source>
</evidence>
<evidence type="ECO:0000313" key="3">
    <source>
        <dbReference type="Proteomes" id="UP000789595"/>
    </source>
</evidence>
<dbReference type="OrthoDB" id="198232at2759"/>
<accession>A0A8J2SL78</accession>
<dbReference type="AlphaFoldDB" id="A0A8J2SL78"/>
<dbReference type="Proteomes" id="UP000789595">
    <property type="component" value="Unassembled WGS sequence"/>
</dbReference>
<reference evidence="2" key="1">
    <citation type="submission" date="2021-11" db="EMBL/GenBank/DDBJ databases">
        <authorList>
            <consortium name="Genoscope - CEA"/>
            <person name="William W."/>
        </authorList>
    </citation>
    <scope>NUCLEOTIDE SEQUENCE</scope>
</reference>
<comment type="caution">
    <text evidence="2">The sequence shown here is derived from an EMBL/GenBank/DDBJ whole genome shotgun (WGS) entry which is preliminary data.</text>
</comment>